<feature type="transmembrane region" description="Helical" evidence="6">
    <location>
        <begin position="163"/>
        <end position="182"/>
    </location>
</feature>
<accession>A0ABR8MEU3</accession>
<comment type="subcellular location">
    <subcellularLocation>
        <location evidence="1">Cell membrane</location>
        <topology evidence="1">Multi-pass membrane protein</topology>
    </subcellularLocation>
</comment>
<protein>
    <submittedName>
        <fullName evidence="7">Polysaccharide biosynthesis protein</fullName>
    </submittedName>
</protein>
<feature type="transmembrane region" description="Helical" evidence="6">
    <location>
        <begin position="132"/>
        <end position="151"/>
    </location>
</feature>
<evidence type="ECO:0000256" key="1">
    <source>
        <dbReference type="ARBA" id="ARBA00004651"/>
    </source>
</evidence>
<evidence type="ECO:0000256" key="2">
    <source>
        <dbReference type="ARBA" id="ARBA00022475"/>
    </source>
</evidence>
<dbReference type="EMBL" id="JACXYY010000003">
    <property type="protein sequence ID" value="MBD3914621.1"/>
    <property type="molecule type" value="Genomic_DNA"/>
</dbReference>
<dbReference type="InterPro" id="IPR050833">
    <property type="entry name" value="Poly_Biosynth_Transport"/>
</dbReference>
<feature type="transmembrane region" description="Helical" evidence="6">
    <location>
        <begin position="367"/>
        <end position="386"/>
    </location>
</feature>
<evidence type="ECO:0000313" key="8">
    <source>
        <dbReference type="Proteomes" id="UP000649289"/>
    </source>
</evidence>
<feature type="transmembrane region" description="Helical" evidence="6">
    <location>
        <begin position="56"/>
        <end position="76"/>
    </location>
</feature>
<dbReference type="Proteomes" id="UP000649289">
    <property type="component" value="Unassembled WGS sequence"/>
</dbReference>
<gene>
    <name evidence="7" type="ORF">IEZ25_08340</name>
</gene>
<dbReference type="PANTHER" id="PTHR30250:SF26">
    <property type="entry name" value="PSMA PROTEIN"/>
    <property type="match status" value="1"/>
</dbReference>
<evidence type="ECO:0000256" key="4">
    <source>
        <dbReference type="ARBA" id="ARBA00022989"/>
    </source>
</evidence>
<keyword evidence="8" id="KW-1185">Reference proteome</keyword>
<keyword evidence="5 6" id="KW-0472">Membrane</keyword>
<feature type="transmembrane region" description="Helical" evidence="6">
    <location>
        <begin position="222"/>
        <end position="243"/>
    </location>
</feature>
<evidence type="ECO:0000256" key="5">
    <source>
        <dbReference type="ARBA" id="ARBA00023136"/>
    </source>
</evidence>
<evidence type="ECO:0000256" key="6">
    <source>
        <dbReference type="SAM" id="Phobius"/>
    </source>
</evidence>
<proteinExistence type="predicted"/>
<feature type="transmembrane region" description="Helical" evidence="6">
    <location>
        <begin position="21"/>
        <end position="44"/>
    </location>
</feature>
<feature type="transmembrane region" description="Helical" evidence="6">
    <location>
        <begin position="188"/>
        <end position="210"/>
    </location>
</feature>
<evidence type="ECO:0000256" key="3">
    <source>
        <dbReference type="ARBA" id="ARBA00022692"/>
    </source>
</evidence>
<keyword evidence="2" id="KW-1003">Cell membrane</keyword>
<name>A0ABR8MEU3_9ACTN</name>
<feature type="transmembrane region" description="Helical" evidence="6">
    <location>
        <begin position="97"/>
        <end position="120"/>
    </location>
</feature>
<dbReference type="RefSeq" id="WP_191198948.1">
    <property type="nucleotide sequence ID" value="NZ_BAAAPA010000004.1"/>
</dbReference>
<reference evidence="7 8" key="1">
    <citation type="submission" date="2020-09" db="EMBL/GenBank/DDBJ databases">
        <title>novel species in genus Nocardioides.</title>
        <authorList>
            <person name="Zhang G."/>
        </authorList>
    </citation>
    <scope>NUCLEOTIDE SEQUENCE [LARGE SCALE GENOMIC DNA]</scope>
    <source>
        <strain evidence="7 8">19197</strain>
    </source>
</reference>
<sequence length="436" mass="45628">MPDRAPEGSPGATTLGGKARTFLSGGGQIAVAMMVMNFATYGFTMSAARVIGPASYGAFFALMNLVMIVSVVQLGLQATAARRISADPAHVGQIERGILRVSIRASLLLSGLLLVAAPLVDRLLDLDSLSTAALAAVVAFPMTMMGAQAGILQGERRWRELGILYVLAGVPRLVVGLALILWQPTEFMAFLGVTIGFFAPYLYGTLVLRNERATGETHERHGFLPIIKEALINSQALFAYFALTNTDMLVGRTVLDSHDSGLYAAGLIVARAVMFLPQFVVVVAFPSMATEHGRGKALAQSVGAVTALGVVCTAATAALPQLALIFAGGGEYDEVADLLWLFALLGTTMAVLQLLVYSVLARQGTLSIALVWVALVVMVGIASSMVSTVAGLLTVVLTVEVVLLAVLLAISVVMLRRAPSARAAVEAQPPSGPPAQ</sequence>
<dbReference type="PANTHER" id="PTHR30250">
    <property type="entry name" value="PST FAMILY PREDICTED COLANIC ACID TRANSPORTER"/>
    <property type="match status" value="1"/>
</dbReference>
<organism evidence="7 8">
    <name type="scientific">Nocardioides hwasunensis</name>
    <dbReference type="NCBI Taxonomy" id="397258"/>
    <lineage>
        <taxon>Bacteria</taxon>
        <taxon>Bacillati</taxon>
        <taxon>Actinomycetota</taxon>
        <taxon>Actinomycetes</taxon>
        <taxon>Propionibacteriales</taxon>
        <taxon>Nocardioidaceae</taxon>
        <taxon>Nocardioides</taxon>
    </lineage>
</organism>
<feature type="transmembrane region" description="Helical" evidence="6">
    <location>
        <begin position="392"/>
        <end position="415"/>
    </location>
</feature>
<evidence type="ECO:0000313" key="7">
    <source>
        <dbReference type="EMBL" id="MBD3914621.1"/>
    </source>
</evidence>
<feature type="transmembrane region" description="Helical" evidence="6">
    <location>
        <begin position="339"/>
        <end position="360"/>
    </location>
</feature>
<keyword evidence="4 6" id="KW-1133">Transmembrane helix</keyword>
<keyword evidence="3 6" id="KW-0812">Transmembrane</keyword>
<feature type="transmembrane region" description="Helical" evidence="6">
    <location>
        <begin position="263"/>
        <end position="285"/>
    </location>
</feature>
<comment type="caution">
    <text evidence="7">The sequence shown here is derived from an EMBL/GenBank/DDBJ whole genome shotgun (WGS) entry which is preliminary data.</text>
</comment>
<feature type="transmembrane region" description="Helical" evidence="6">
    <location>
        <begin position="297"/>
        <end position="319"/>
    </location>
</feature>